<comment type="caution">
    <text evidence="1">The sequence shown here is derived from an EMBL/GenBank/DDBJ whole genome shotgun (WGS) entry which is preliminary data.</text>
</comment>
<proteinExistence type="predicted"/>
<gene>
    <name evidence="1" type="ORF">EIP91_003905</name>
</gene>
<accession>A0A4V6N745</accession>
<name>A0A4V6N745_9APHY</name>
<keyword evidence="2" id="KW-1185">Reference proteome</keyword>
<organism evidence="1 2">
    <name type="scientific">Steccherinum ochraceum</name>
    <dbReference type="NCBI Taxonomy" id="92696"/>
    <lineage>
        <taxon>Eukaryota</taxon>
        <taxon>Fungi</taxon>
        <taxon>Dikarya</taxon>
        <taxon>Basidiomycota</taxon>
        <taxon>Agaricomycotina</taxon>
        <taxon>Agaricomycetes</taxon>
        <taxon>Polyporales</taxon>
        <taxon>Steccherinaceae</taxon>
        <taxon>Steccherinum</taxon>
    </lineage>
</organism>
<sequence>MALKIKIKLFEPGNFKSFLGKYGPEPPPDFPAYDPVQVVAHVPLEGLEREHVETMDVAAHPPSVLSTRPPIGVGFSRKELVSSTTCEENALRLSLLTEITRDAILTPQLEETSIVPRIFATADVHVDVDSSELVTIKLDPRQDTTPPPARQNIITTDIFNTLIDVDVAPLASTESELPELLFSADIFVGGEIIQPTVVPERRTEIVRAHVTPTVPVVTPGAQAVELNRSGMDVPVVETMAATTPKSTTRPSSPGRSSLVEFSLFTQLGSGGFGAVFAATYKVIG</sequence>
<evidence type="ECO:0000313" key="2">
    <source>
        <dbReference type="Proteomes" id="UP000292702"/>
    </source>
</evidence>
<dbReference type="Proteomes" id="UP000292702">
    <property type="component" value="Unassembled WGS sequence"/>
</dbReference>
<protein>
    <submittedName>
        <fullName evidence="1">Uncharacterized protein</fullName>
    </submittedName>
</protein>
<evidence type="ECO:0000313" key="1">
    <source>
        <dbReference type="EMBL" id="TCD64577.1"/>
    </source>
</evidence>
<dbReference type="AlphaFoldDB" id="A0A4V6N745"/>
<reference evidence="1 2" key="1">
    <citation type="submission" date="2018-11" db="EMBL/GenBank/DDBJ databases">
        <title>Genome assembly of Steccherinum ochraceum LE-BIN_3174, the white-rot fungus of the Steccherinaceae family (The Residual Polyporoid clade, Polyporales, Basidiomycota).</title>
        <authorList>
            <person name="Fedorova T.V."/>
            <person name="Glazunova O.A."/>
            <person name="Landesman E.O."/>
            <person name="Moiseenko K.V."/>
            <person name="Psurtseva N.V."/>
            <person name="Savinova O.S."/>
            <person name="Shakhova N.V."/>
            <person name="Tyazhelova T.V."/>
            <person name="Vasina D.V."/>
        </authorList>
    </citation>
    <scope>NUCLEOTIDE SEQUENCE [LARGE SCALE GENOMIC DNA]</scope>
    <source>
        <strain evidence="1 2">LE-BIN_3174</strain>
    </source>
</reference>
<dbReference type="EMBL" id="RWJN01000228">
    <property type="protein sequence ID" value="TCD64577.1"/>
    <property type="molecule type" value="Genomic_DNA"/>
</dbReference>